<gene>
    <name evidence="1" type="ORF">UFOPK2655_01360</name>
</gene>
<proteinExistence type="predicted"/>
<reference evidence="1" key="1">
    <citation type="submission" date="2020-05" db="EMBL/GenBank/DDBJ databases">
        <authorList>
            <person name="Chiriac C."/>
            <person name="Salcher M."/>
            <person name="Ghai R."/>
            <person name="Kavagutti S V."/>
        </authorList>
    </citation>
    <scope>NUCLEOTIDE SEQUENCE</scope>
</reference>
<dbReference type="EMBL" id="CAEZYE010000116">
    <property type="protein sequence ID" value="CAB4721502.1"/>
    <property type="molecule type" value="Genomic_DNA"/>
</dbReference>
<dbReference type="AlphaFoldDB" id="A0A6J6REI5"/>
<accession>A0A6J6REI5</accession>
<organism evidence="1">
    <name type="scientific">freshwater metagenome</name>
    <dbReference type="NCBI Taxonomy" id="449393"/>
    <lineage>
        <taxon>unclassified sequences</taxon>
        <taxon>metagenomes</taxon>
        <taxon>ecological metagenomes</taxon>
    </lineage>
</organism>
<protein>
    <submittedName>
        <fullName evidence="1">Unannotated protein</fullName>
    </submittedName>
</protein>
<evidence type="ECO:0000313" key="1">
    <source>
        <dbReference type="EMBL" id="CAB4721502.1"/>
    </source>
</evidence>
<sequence length="53" mass="5981">MREIRVGLKGDLICPDAVVANPEIVQHPRIHHPCVAKPQVLRPELGRELIHTQ</sequence>
<name>A0A6J6REI5_9ZZZZ</name>